<evidence type="ECO:0000313" key="3">
    <source>
        <dbReference type="EMBL" id="RMH91927.1"/>
    </source>
</evidence>
<dbReference type="RefSeq" id="WP_122163884.1">
    <property type="nucleotide sequence ID" value="NZ_JAMOIB010000020.1"/>
</dbReference>
<accession>A0A3M2I0J7</accession>
<organism evidence="3 4">
    <name type="scientific">Stutzerimonas zhaodongensis</name>
    <dbReference type="NCBI Taxonomy" id="1176257"/>
    <lineage>
        <taxon>Bacteria</taxon>
        <taxon>Pseudomonadati</taxon>
        <taxon>Pseudomonadota</taxon>
        <taxon>Gammaproteobacteria</taxon>
        <taxon>Pseudomonadales</taxon>
        <taxon>Pseudomonadaceae</taxon>
        <taxon>Stutzerimonas</taxon>
    </lineage>
</organism>
<dbReference type="Pfam" id="PF13449">
    <property type="entry name" value="Phytase-like"/>
    <property type="match status" value="1"/>
</dbReference>
<name>A0A3M2I0J7_9GAMM</name>
<keyword evidence="4" id="KW-1185">Reference proteome</keyword>
<feature type="signal peptide" evidence="1">
    <location>
        <begin position="1"/>
        <end position="21"/>
    </location>
</feature>
<feature type="domain" description="Phytase-like" evidence="2">
    <location>
        <begin position="68"/>
        <end position="403"/>
    </location>
</feature>
<keyword evidence="1" id="KW-0732">Signal</keyword>
<reference evidence="3 4" key="1">
    <citation type="submission" date="2018-10" db="EMBL/GenBank/DDBJ databases">
        <title>Pseudomonas zhaodongensis NEAU-ST5-21(T) genome.</title>
        <authorList>
            <person name="Peng J."/>
            <person name="Liu Z.-P."/>
        </authorList>
    </citation>
    <scope>NUCLEOTIDE SEQUENCE [LARGE SCALE GENOMIC DNA]</scope>
    <source>
        <strain evidence="3 4">NEAU-ST5-21</strain>
    </source>
</reference>
<feature type="chain" id="PRO_5018127555" evidence="1">
    <location>
        <begin position="22"/>
        <end position="453"/>
    </location>
</feature>
<gene>
    <name evidence="3" type="ORF">EA797_04105</name>
</gene>
<evidence type="ECO:0000259" key="2">
    <source>
        <dbReference type="Pfam" id="PF13449"/>
    </source>
</evidence>
<protein>
    <submittedName>
        <fullName evidence="3">PEP-CTERM sorting domain-containing protein</fullName>
    </submittedName>
</protein>
<dbReference type="EMBL" id="RFFM01000001">
    <property type="protein sequence ID" value="RMH91927.1"/>
    <property type="molecule type" value="Genomic_DNA"/>
</dbReference>
<dbReference type="Proteomes" id="UP000269774">
    <property type="component" value="Unassembled WGS sequence"/>
</dbReference>
<evidence type="ECO:0000313" key="4">
    <source>
        <dbReference type="Proteomes" id="UP000269774"/>
    </source>
</evidence>
<comment type="caution">
    <text evidence="3">The sequence shown here is derived from an EMBL/GenBank/DDBJ whole genome shotgun (WGS) entry which is preliminary data.</text>
</comment>
<proteinExistence type="predicted"/>
<dbReference type="PANTHER" id="PTHR37957">
    <property type="entry name" value="BLR7070 PROTEIN"/>
    <property type="match status" value="1"/>
</dbReference>
<dbReference type="InterPro" id="IPR027372">
    <property type="entry name" value="Phytase-like_dom"/>
</dbReference>
<dbReference type="AlphaFoldDB" id="A0A3M2I0J7"/>
<evidence type="ECO:0000256" key="1">
    <source>
        <dbReference type="SAM" id="SignalP"/>
    </source>
</evidence>
<dbReference type="OrthoDB" id="384721at2"/>
<sequence>MRFPKPLVLAIAAAILPPVFAAPVLAASNTLVGWAMLPADTFSDGPTSGQMANANPYGTFQPPYENRQPVQGFSAVLPGAEENSFVVMTDNGFGAQSNSADTLLRLYSVRPDFRTATGGSGKVSASDYLSGAPLARFTHPSRLTLNDINQKLDLPIQADYRFYYNDGSKPRVASDIEFGRLLTGADLDIESVRRDKNCAMWFGDEFGPYLIKTDASGTVTRSAISLPGVYAPQHKDVVAGRATANLGGSGGFEGMAINPRGDRLYTLLEKTVNGDPAGTLRINEFDIEQERYTGKVFFYRMQAPEHAIGDMTAIDETRFLIIERNGATATSGTPFKRIYLIDTRGVDSGGSVRKTEVVDLMQLADPDDLNGDGQRTFTFPYVTIESVLPLDSRTLLVTNDNNFPYGGGRGLNADVTEFLKIRLAKPIPGVRPPHLQQMKDARRCEVASSTKQG</sequence>
<dbReference type="PANTHER" id="PTHR37957:SF1">
    <property type="entry name" value="PHYTASE-LIKE DOMAIN-CONTAINING PROTEIN"/>
    <property type="match status" value="1"/>
</dbReference>